<feature type="domain" description="FLZ-type" evidence="4">
    <location>
        <begin position="32"/>
        <end position="89"/>
    </location>
</feature>
<dbReference type="PROSITE" id="PS51795">
    <property type="entry name" value="ZF_FLZ"/>
    <property type="match status" value="1"/>
</dbReference>
<evidence type="ECO:0000256" key="1">
    <source>
        <dbReference type="ARBA" id="ARBA00009374"/>
    </source>
</evidence>
<evidence type="ECO:0000259" key="4">
    <source>
        <dbReference type="PROSITE" id="PS51795"/>
    </source>
</evidence>
<comment type="similarity">
    <text evidence="1">Belongs to the FLZ family.</text>
</comment>
<proteinExistence type="inferred from homology"/>
<dbReference type="EMBL" id="PQIB02000006">
    <property type="protein sequence ID" value="RLN11889.1"/>
    <property type="molecule type" value="Genomic_DNA"/>
</dbReference>
<dbReference type="InterPro" id="IPR007650">
    <property type="entry name" value="Zf-FLZ_dom"/>
</dbReference>
<keyword evidence="2" id="KW-0479">Metal-binding</keyword>
<sequence>MPALLACYWHSVDQNDGGEVREGGDGCGGGHHFLDACFLSKRDIYVGGPGLPGIFGQSIDRPVRLTSCCRGDAAFCSDECRQDQRAMDV</sequence>
<comment type="caution">
    <text evidence="5">The sequence shown here is derived from an EMBL/GenBank/DDBJ whole genome shotgun (WGS) entry which is preliminary data.</text>
</comment>
<reference evidence="6" key="1">
    <citation type="journal article" date="2019" name="Nat. Commun.">
        <title>The genome of broomcorn millet.</title>
        <authorList>
            <person name="Zou C."/>
            <person name="Miki D."/>
            <person name="Li D."/>
            <person name="Tang Q."/>
            <person name="Xiao L."/>
            <person name="Rajput S."/>
            <person name="Deng P."/>
            <person name="Jia W."/>
            <person name="Huang R."/>
            <person name="Zhang M."/>
            <person name="Sun Y."/>
            <person name="Hu J."/>
            <person name="Fu X."/>
            <person name="Schnable P.S."/>
            <person name="Li F."/>
            <person name="Zhang H."/>
            <person name="Feng B."/>
            <person name="Zhu X."/>
            <person name="Liu R."/>
            <person name="Schnable J.C."/>
            <person name="Zhu J.-K."/>
            <person name="Zhang H."/>
        </authorList>
    </citation>
    <scope>NUCLEOTIDE SEQUENCE [LARGE SCALE GENOMIC DNA]</scope>
</reference>
<evidence type="ECO:0000313" key="6">
    <source>
        <dbReference type="Proteomes" id="UP000275267"/>
    </source>
</evidence>
<protein>
    <recommendedName>
        <fullName evidence="4">FLZ-type domain-containing protein</fullName>
    </recommendedName>
</protein>
<evidence type="ECO:0000256" key="3">
    <source>
        <dbReference type="PROSITE-ProRule" id="PRU01131"/>
    </source>
</evidence>
<evidence type="ECO:0000313" key="5">
    <source>
        <dbReference type="EMBL" id="RLN11889.1"/>
    </source>
</evidence>
<name>A0A3L6RZP2_PANMI</name>
<dbReference type="AlphaFoldDB" id="A0A3L6RZP2"/>
<dbReference type="Proteomes" id="UP000275267">
    <property type="component" value="Unassembled WGS sequence"/>
</dbReference>
<accession>A0A3L6RZP2</accession>
<dbReference type="GO" id="GO:0046872">
    <property type="term" value="F:metal ion binding"/>
    <property type="evidence" value="ECO:0007669"/>
    <property type="project" value="UniProtKB-KW"/>
</dbReference>
<organism evidence="5 6">
    <name type="scientific">Panicum miliaceum</name>
    <name type="common">Proso millet</name>
    <name type="synonym">Broomcorn millet</name>
    <dbReference type="NCBI Taxonomy" id="4540"/>
    <lineage>
        <taxon>Eukaryota</taxon>
        <taxon>Viridiplantae</taxon>
        <taxon>Streptophyta</taxon>
        <taxon>Embryophyta</taxon>
        <taxon>Tracheophyta</taxon>
        <taxon>Spermatophyta</taxon>
        <taxon>Magnoliopsida</taxon>
        <taxon>Liliopsida</taxon>
        <taxon>Poales</taxon>
        <taxon>Poaceae</taxon>
        <taxon>PACMAD clade</taxon>
        <taxon>Panicoideae</taxon>
        <taxon>Panicodae</taxon>
        <taxon>Paniceae</taxon>
        <taxon>Panicinae</taxon>
        <taxon>Panicum</taxon>
        <taxon>Panicum sect. Panicum</taxon>
    </lineage>
</organism>
<keyword evidence="6" id="KW-1185">Reference proteome</keyword>
<evidence type="ECO:0000256" key="2">
    <source>
        <dbReference type="ARBA" id="ARBA00022723"/>
    </source>
</evidence>
<feature type="zinc finger region" description="FLZ-type" evidence="3">
    <location>
        <begin position="32"/>
        <end position="89"/>
    </location>
</feature>
<dbReference type="Pfam" id="PF04570">
    <property type="entry name" value="zf-FLZ"/>
    <property type="match status" value="1"/>
</dbReference>
<gene>
    <name evidence="5" type="ORF">C2845_PM09G01090</name>
</gene>